<evidence type="ECO:0000256" key="1">
    <source>
        <dbReference type="SAM" id="Phobius"/>
    </source>
</evidence>
<proteinExistence type="predicted"/>
<keyword evidence="3" id="KW-1185">Reference proteome</keyword>
<feature type="transmembrane region" description="Helical" evidence="1">
    <location>
        <begin position="136"/>
        <end position="161"/>
    </location>
</feature>
<evidence type="ECO:0000313" key="3">
    <source>
        <dbReference type="Proteomes" id="UP000465609"/>
    </source>
</evidence>
<sequence length="184" mass="20682">MTESADLSDADIAAMTPAQRHDLIKRLQRPLDDVFPPATARRMRRIRLTLMTGSSLVLIPWVIYLGFTLPDNYTAHNWPATWIGFDGLLVAFMTATAVLGWLRRQLVLLAAFTTGVLLVCDAWFDIMTSDFGHDLLVPLMTALLIELPLAILMITGAIRIFRLTATRLWFLEPGAPLWRLPLLP</sequence>
<feature type="transmembrane region" description="Helical" evidence="1">
    <location>
        <begin position="79"/>
        <end position="99"/>
    </location>
</feature>
<keyword evidence="1" id="KW-0472">Membrane</keyword>
<evidence type="ECO:0000313" key="2">
    <source>
        <dbReference type="EMBL" id="BBX83905.1"/>
    </source>
</evidence>
<reference evidence="2 3" key="1">
    <citation type="journal article" date="2019" name="Emerg. Microbes Infect.">
        <title>Comprehensive subspecies identification of 175 nontuberculous mycobacteria species based on 7547 genomic profiles.</title>
        <authorList>
            <person name="Matsumoto Y."/>
            <person name="Kinjo T."/>
            <person name="Motooka D."/>
            <person name="Nabeya D."/>
            <person name="Jung N."/>
            <person name="Uechi K."/>
            <person name="Horii T."/>
            <person name="Iida T."/>
            <person name="Fujita J."/>
            <person name="Nakamura S."/>
        </authorList>
    </citation>
    <scope>NUCLEOTIDE SEQUENCE [LARGE SCALE GENOMIC DNA]</scope>
    <source>
        <strain evidence="2 3">JCM 15296</strain>
    </source>
</reference>
<organism evidence="2 3">
    <name type="scientific">Mycolicibacterium aubagnense</name>
    <dbReference type="NCBI Taxonomy" id="319707"/>
    <lineage>
        <taxon>Bacteria</taxon>
        <taxon>Bacillati</taxon>
        <taxon>Actinomycetota</taxon>
        <taxon>Actinomycetes</taxon>
        <taxon>Mycobacteriales</taxon>
        <taxon>Mycobacteriaceae</taxon>
        <taxon>Mycolicibacterium</taxon>
    </lineage>
</organism>
<keyword evidence="1" id="KW-0812">Transmembrane</keyword>
<feature type="transmembrane region" description="Helical" evidence="1">
    <location>
        <begin position="106"/>
        <end position="124"/>
    </location>
</feature>
<protein>
    <submittedName>
        <fullName evidence="2">Uncharacterized protein</fullName>
    </submittedName>
</protein>
<name>A0ABM7IB66_9MYCO</name>
<dbReference type="EMBL" id="AP022577">
    <property type="protein sequence ID" value="BBX83905.1"/>
    <property type="molecule type" value="Genomic_DNA"/>
</dbReference>
<feature type="transmembrane region" description="Helical" evidence="1">
    <location>
        <begin position="48"/>
        <end position="67"/>
    </location>
</feature>
<gene>
    <name evidence="2" type="ORF">MAUB_17780</name>
</gene>
<accession>A0ABM7IB66</accession>
<dbReference type="Proteomes" id="UP000465609">
    <property type="component" value="Chromosome"/>
</dbReference>
<keyword evidence="1" id="KW-1133">Transmembrane helix</keyword>
<dbReference type="RefSeq" id="WP_138231828.1">
    <property type="nucleotide sequence ID" value="NZ_AP022577.1"/>
</dbReference>